<accession>A0A2M8GLP4</accession>
<reference evidence="2" key="1">
    <citation type="submission" date="2017-09" db="EMBL/GenBank/DDBJ databases">
        <title>Depth-based differentiation of microbial function through sediment-hosted aquifers and enrichment of novel symbionts in the deep terrestrial subsurface.</title>
        <authorList>
            <person name="Probst A.J."/>
            <person name="Ladd B."/>
            <person name="Jarett J.K."/>
            <person name="Geller-Mcgrath D.E."/>
            <person name="Sieber C.M.K."/>
            <person name="Emerson J.B."/>
            <person name="Anantharaman K."/>
            <person name="Thomas B.C."/>
            <person name="Malmstrom R."/>
            <person name="Stieglmeier M."/>
            <person name="Klingl A."/>
            <person name="Woyke T."/>
            <person name="Ryan C.M."/>
            <person name="Banfield J.F."/>
        </authorList>
    </citation>
    <scope>NUCLEOTIDE SEQUENCE [LARGE SCALE GENOMIC DNA]</scope>
</reference>
<evidence type="ECO:0000313" key="2">
    <source>
        <dbReference type="Proteomes" id="UP000229370"/>
    </source>
</evidence>
<protein>
    <submittedName>
        <fullName evidence="1">Uncharacterized protein</fullName>
    </submittedName>
</protein>
<name>A0A2M8GLP4_9BACT</name>
<organism evidence="1 2">
    <name type="scientific">Candidatus Roizmanbacteria bacterium CG_4_8_14_3_um_filter_36_10</name>
    <dbReference type="NCBI Taxonomy" id="1974834"/>
    <lineage>
        <taxon>Bacteria</taxon>
        <taxon>Candidatus Roizmaniibacteriota</taxon>
    </lineage>
</organism>
<dbReference type="Proteomes" id="UP000229370">
    <property type="component" value="Unassembled WGS sequence"/>
</dbReference>
<evidence type="ECO:0000313" key="1">
    <source>
        <dbReference type="EMBL" id="PJC81476.1"/>
    </source>
</evidence>
<proteinExistence type="predicted"/>
<gene>
    <name evidence="1" type="ORF">CO007_04570</name>
</gene>
<comment type="caution">
    <text evidence="1">The sequence shown here is derived from an EMBL/GenBank/DDBJ whole genome shotgun (WGS) entry which is preliminary data.</text>
</comment>
<dbReference type="AlphaFoldDB" id="A0A2M8GLP4"/>
<sequence length="136" mass="15256">MNGKNFTSIDYLLKKSTAAVSLPKEVEPTLLKKVEIKEAVEHEPDREVAPYLQRRAETITLPPDLKKIGLQASTTSRFSSFQNIKLPISDDKVVSGSHAPITSSLRWLATLALYILWQAHLGLKTIHGKVVRVIRR</sequence>
<dbReference type="EMBL" id="PFQK01000079">
    <property type="protein sequence ID" value="PJC81476.1"/>
    <property type="molecule type" value="Genomic_DNA"/>
</dbReference>